<dbReference type="InterPro" id="IPR000195">
    <property type="entry name" value="Rab-GAP-TBC_dom"/>
</dbReference>
<dbReference type="FunFam" id="1.10.8.270:FF:000014">
    <property type="entry name" value="Putative TBC1 domain family member 2B"/>
    <property type="match status" value="1"/>
</dbReference>
<keyword evidence="2 3" id="KW-0175">Coiled coil</keyword>
<dbReference type="InterPro" id="IPR001849">
    <property type="entry name" value="PH_domain"/>
</dbReference>
<dbReference type="InterPro" id="IPR050302">
    <property type="entry name" value="Rab_GAP_TBC_domain"/>
</dbReference>
<dbReference type="Gene3D" id="1.10.472.80">
    <property type="entry name" value="Ypt/Rab-GAP domain of gyp1p, domain 3"/>
    <property type="match status" value="1"/>
</dbReference>
<sequence length="918" mass="106662">MAENDQINDLAEDNLPEDKDQGVHENNIPSQVKCEGYIPDTTTEGLSACPNKDGEKIKNKMLCGYLYKLGMKGPLKAWKYRFFSYDEKKCHLLYYRMASDVCPLGSIDLCAATFHFSVEAEEGVFEIKTPTKCFVLKAVNNHAKMYWLQQLQLKRREFSKHEQKINFRNALSSEVFDDKPGYHDIRDVDFLPPVKTPTELVGQIVASMPAPQESTAIQNISLKHPWKEIQNTVRNFCGTKPSPPTSKSVFHYDDLEPAFDVAEAVARPVPKLSPSLNFSRKARKQNGCTTSSQDSSSTETISFEKISNSQQQIQALTEELKSQKDLVKLLHRALESAHQEKRACNDYLNAAEEKDRLELIRHKIRQIEDLKQRVEALDQEKKGLEQCASFKDFHISELKEHIQLLMEKNNAKQQVILKQNEQLLSQNDADDSSSILNDTLQKHYRKIENLMDDINAYKTQNQFLNSEIHQVTELWRNTAEKETALLMKCSYLEARNCQIESKYLIVLRKLQEALPYLDAEYCEVIKNLIEDALQSDMKKVHNQMDVQFSPLSEYDDYGFVIIPEYEVEHLKLLAKIQALEIRSNKLLTHEVVDKPLRMKWNSIEELNHSVELKNLVRCGIPPEHRKRVWRWLIGKRIRIRANHYTDLLRKCESSQHPASQQIELDIHRTLTNNKHFSCPTSEFIQKLRRVLLAYSWQNPTIGYCQGLNRLAAIALLVLEDEESAFYCLADIVENIMPPGYYSNNLTGSQVDQRVFKDFFSEKLPRLAAHFNQYKIDLSLITYNWFLVVFVDSLVSDILLRVWDAFLYEGTKVIFRYALAIFKYNEEEILKLNDETEIYQYLSFFTKTICDGRKLMNIAFNEMNPFPMKHLKNRRAVHMEKCKADMAELEKIKQEYFRQKEELGSADMDLGVSEDEDDT</sequence>
<evidence type="ECO:0000313" key="8">
    <source>
        <dbReference type="Proteomes" id="UP001181693"/>
    </source>
</evidence>
<keyword evidence="8" id="KW-1185">Reference proteome</keyword>
<evidence type="ECO:0000256" key="3">
    <source>
        <dbReference type="SAM" id="Coils"/>
    </source>
</evidence>
<dbReference type="PROSITE" id="PS50003">
    <property type="entry name" value="PH_DOMAIN"/>
    <property type="match status" value="1"/>
</dbReference>
<proteinExistence type="predicted"/>
<name>A0AAV3AME5_PYXAD</name>
<evidence type="ECO:0000256" key="4">
    <source>
        <dbReference type="SAM" id="MobiDB-lite"/>
    </source>
</evidence>
<dbReference type="AlphaFoldDB" id="A0AAV3AME5"/>
<feature type="coiled-coil region" evidence="3">
    <location>
        <begin position="306"/>
        <end position="415"/>
    </location>
</feature>
<dbReference type="PANTHER" id="PTHR47219">
    <property type="entry name" value="RAB GTPASE-ACTIVATING PROTEIN 1-LIKE"/>
    <property type="match status" value="1"/>
</dbReference>
<dbReference type="GO" id="GO:0031267">
    <property type="term" value="F:small GTPase binding"/>
    <property type="evidence" value="ECO:0007669"/>
    <property type="project" value="TreeGrafter"/>
</dbReference>
<gene>
    <name evidence="7" type="ORF">GDO54_008952</name>
</gene>
<accession>A0AAV3AME5</accession>
<dbReference type="SUPFAM" id="SSF47923">
    <property type="entry name" value="Ypt/Rab-GAP domain of gyp1p"/>
    <property type="match status" value="2"/>
</dbReference>
<dbReference type="Proteomes" id="UP001181693">
    <property type="component" value="Unassembled WGS sequence"/>
</dbReference>
<evidence type="ECO:0000259" key="5">
    <source>
        <dbReference type="PROSITE" id="PS50003"/>
    </source>
</evidence>
<dbReference type="InterPro" id="IPR035969">
    <property type="entry name" value="Rab-GAP_TBC_sf"/>
</dbReference>
<evidence type="ECO:0000256" key="1">
    <source>
        <dbReference type="ARBA" id="ARBA00022468"/>
    </source>
</evidence>
<evidence type="ECO:0008006" key="9">
    <source>
        <dbReference type="Google" id="ProtNLM"/>
    </source>
</evidence>
<dbReference type="Pfam" id="PF00566">
    <property type="entry name" value="RabGAP-TBC"/>
    <property type="match status" value="1"/>
</dbReference>
<dbReference type="Gene3D" id="2.30.29.30">
    <property type="entry name" value="Pleckstrin-homology domain (PH domain)/Phosphotyrosine-binding domain (PTB)"/>
    <property type="match status" value="1"/>
</dbReference>
<comment type="caution">
    <text evidence="7">The sequence shown here is derived from an EMBL/GenBank/DDBJ whole genome shotgun (WGS) entry which is preliminary data.</text>
</comment>
<keyword evidence="1" id="KW-0343">GTPase activation</keyword>
<evidence type="ECO:0000259" key="6">
    <source>
        <dbReference type="PROSITE" id="PS50086"/>
    </source>
</evidence>
<feature type="region of interest" description="Disordered" evidence="4">
    <location>
        <begin position="280"/>
        <end position="304"/>
    </location>
</feature>
<feature type="coiled-coil region" evidence="3">
    <location>
        <begin position="878"/>
        <end position="905"/>
    </location>
</feature>
<evidence type="ECO:0000313" key="7">
    <source>
        <dbReference type="EMBL" id="DBA28624.1"/>
    </source>
</evidence>
<protein>
    <recommendedName>
        <fullName evidence="9">TBC1 domain family member 2A</fullName>
    </recommendedName>
</protein>
<dbReference type="Gene3D" id="1.10.8.270">
    <property type="entry name" value="putative rabgap domain of human tbc1 domain family member 14 like domains"/>
    <property type="match status" value="1"/>
</dbReference>
<dbReference type="GO" id="GO:0005829">
    <property type="term" value="C:cytosol"/>
    <property type="evidence" value="ECO:0007669"/>
    <property type="project" value="UniProtKB-ARBA"/>
</dbReference>
<dbReference type="FunFam" id="2.30.29.30:FF:000248">
    <property type="entry name" value="TBC1 domain family member 2A isoform X1"/>
    <property type="match status" value="1"/>
</dbReference>
<dbReference type="GO" id="GO:0005096">
    <property type="term" value="F:GTPase activator activity"/>
    <property type="evidence" value="ECO:0007669"/>
    <property type="project" value="UniProtKB-KW"/>
</dbReference>
<feature type="compositionally biased region" description="Low complexity" evidence="4">
    <location>
        <begin position="289"/>
        <end position="301"/>
    </location>
</feature>
<dbReference type="PROSITE" id="PS50086">
    <property type="entry name" value="TBC_RABGAP"/>
    <property type="match status" value="1"/>
</dbReference>
<dbReference type="InterPro" id="IPR011993">
    <property type="entry name" value="PH-like_dom_sf"/>
</dbReference>
<dbReference type="GO" id="GO:0031410">
    <property type="term" value="C:cytoplasmic vesicle"/>
    <property type="evidence" value="ECO:0007669"/>
    <property type="project" value="UniProtKB-ARBA"/>
</dbReference>
<organism evidence="7 8">
    <name type="scientific">Pyxicephalus adspersus</name>
    <name type="common">African bullfrog</name>
    <dbReference type="NCBI Taxonomy" id="30357"/>
    <lineage>
        <taxon>Eukaryota</taxon>
        <taxon>Metazoa</taxon>
        <taxon>Chordata</taxon>
        <taxon>Craniata</taxon>
        <taxon>Vertebrata</taxon>
        <taxon>Euteleostomi</taxon>
        <taxon>Amphibia</taxon>
        <taxon>Batrachia</taxon>
        <taxon>Anura</taxon>
        <taxon>Neobatrachia</taxon>
        <taxon>Ranoidea</taxon>
        <taxon>Pyxicephalidae</taxon>
        <taxon>Pyxicephalinae</taxon>
        <taxon>Pyxicephalus</taxon>
    </lineage>
</organism>
<dbReference type="PANTHER" id="PTHR47219:SF20">
    <property type="entry name" value="TBC1 DOMAIN FAMILY MEMBER 2B"/>
    <property type="match status" value="1"/>
</dbReference>
<dbReference type="SMART" id="SM00164">
    <property type="entry name" value="TBC"/>
    <property type="match status" value="1"/>
</dbReference>
<dbReference type="SUPFAM" id="SSF50729">
    <property type="entry name" value="PH domain-like"/>
    <property type="match status" value="1"/>
</dbReference>
<dbReference type="EMBL" id="DYDO01000003">
    <property type="protein sequence ID" value="DBA28624.1"/>
    <property type="molecule type" value="Genomic_DNA"/>
</dbReference>
<dbReference type="SMART" id="SM00233">
    <property type="entry name" value="PH"/>
    <property type="match status" value="1"/>
</dbReference>
<evidence type="ECO:0000256" key="2">
    <source>
        <dbReference type="ARBA" id="ARBA00023054"/>
    </source>
</evidence>
<reference evidence="7" key="1">
    <citation type="thesis" date="2020" institute="ProQuest LLC" country="789 East Eisenhower Parkway, Ann Arbor, MI, USA">
        <title>Comparative Genomics and Chromosome Evolution.</title>
        <authorList>
            <person name="Mudd A.B."/>
        </authorList>
    </citation>
    <scope>NUCLEOTIDE SEQUENCE</scope>
    <source>
        <strain evidence="7">1538</strain>
        <tissue evidence="7">Blood</tissue>
    </source>
</reference>
<feature type="domain" description="PH" evidence="5">
    <location>
        <begin position="59"/>
        <end position="156"/>
    </location>
</feature>
<feature type="region of interest" description="Disordered" evidence="4">
    <location>
        <begin position="1"/>
        <end position="25"/>
    </location>
</feature>
<feature type="domain" description="Rab-GAP TBC" evidence="6">
    <location>
        <begin position="619"/>
        <end position="809"/>
    </location>
</feature>
<feature type="coiled-coil region" evidence="3">
    <location>
        <begin position="440"/>
        <end position="467"/>
    </location>
</feature>
<dbReference type="FunFam" id="1.10.472.80:FF:000018">
    <property type="entry name" value="TBC1 domain family member 2B"/>
    <property type="match status" value="1"/>
</dbReference>